<dbReference type="AlphaFoldDB" id="F0W7P7"/>
<reference evidence="1" key="2">
    <citation type="submission" date="2011-02" db="EMBL/GenBank/DDBJ databases">
        <authorList>
            <person name="MacLean D."/>
        </authorList>
    </citation>
    <scope>NUCLEOTIDE SEQUENCE</scope>
</reference>
<proteinExistence type="predicted"/>
<dbReference type="HOGENOM" id="CLU_2228191_0_0_1"/>
<organism evidence="1">
    <name type="scientific">Albugo laibachii Nc14</name>
    <dbReference type="NCBI Taxonomy" id="890382"/>
    <lineage>
        <taxon>Eukaryota</taxon>
        <taxon>Sar</taxon>
        <taxon>Stramenopiles</taxon>
        <taxon>Oomycota</taxon>
        <taxon>Peronosporomycetes</taxon>
        <taxon>Albuginales</taxon>
        <taxon>Albuginaceae</taxon>
        <taxon>Albugo</taxon>
    </lineage>
</organism>
<accession>F0W7P7</accession>
<evidence type="ECO:0000313" key="1">
    <source>
        <dbReference type="EMBL" id="CCA17148.1"/>
    </source>
</evidence>
<reference evidence="1" key="1">
    <citation type="journal article" date="2011" name="PLoS Biol.">
        <title>Gene gain and loss during evolution of obligate parasitism in the white rust pathogen of Arabidopsis thaliana.</title>
        <authorList>
            <person name="Kemen E."/>
            <person name="Gardiner A."/>
            <person name="Schultz-Larsen T."/>
            <person name="Kemen A.C."/>
            <person name="Balmuth A.L."/>
            <person name="Robert-Seilaniantz A."/>
            <person name="Bailey K."/>
            <person name="Holub E."/>
            <person name="Studholme D.J."/>
            <person name="Maclean D."/>
            <person name="Jones J.D."/>
        </authorList>
    </citation>
    <scope>NUCLEOTIDE SEQUENCE</scope>
</reference>
<gene>
    <name evidence="1" type="primary">AlNc14C31G2851</name>
    <name evidence="1" type="ORF">ALNC14_032910</name>
</gene>
<protein>
    <submittedName>
        <fullName evidence="1">AlNc14C31G2851 protein</fullName>
    </submittedName>
</protein>
<dbReference type="EMBL" id="FR824076">
    <property type="protein sequence ID" value="CCA17148.1"/>
    <property type="molecule type" value="Genomic_DNA"/>
</dbReference>
<sequence>MMTTSNLKSKGLQTKDACILHIEFWRLCLSRITTIALIDHIGIRHVAFCIAFLPAPKSHFHPLANLFMISLPFHYYKCQTNFVSDGRSVERSNRSQSWTKMRRVED</sequence>
<name>F0W7P7_9STRA</name>